<proteinExistence type="predicted"/>
<protein>
    <submittedName>
        <fullName evidence="1">Uncharacterized protein</fullName>
    </submittedName>
</protein>
<keyword evidence="2" id="KW-1185">Reference proteome</keyword>
<sequence>MSSTPIQPVQSLQPSKPWSHDPRLVDLHTRYRWYLVHGERNSMAGKVGMSDAQVEQLYKEVEAEIAANPATYPGEFMLRSEIAKVAAWWRKCDAVCDYPGGRLARTSKEHMIQWWVGSMAIQFISFCELDDEDDVHDQLLADAAAEAMTVLNPHPQPYEPPVDTLAAPDLLDWVGSSFRERGTRAKYFVEDAGMSIARG</sequence>
<reference evidence="1" key="2">
    <citation type="journal article" date="2022" name="New Phytol.">
        <title>Evolutionary transition to the ectomycorrhizal habit in the genomes of a hyperdiverse lineage of mushroom-forming fungi.</title>
        <authorList>
            <person name="Looney B."/>
            <person name="Miyauchi S."/>
            <person name="Morin E."/>
            <person name="Drula E."/>
            <person name="Courty P.E."/>
            <person name="Kohler A."/>
            <person name="Kuo A."/>
            <person name="LaButti K."/>
            <person name="Pangilinan J."/>
            <person name="Lipzen A."/>
            <person name="Riley R."/>
            <person name="Andreopoulos W."/>
            <person name="He G."/>
            <person name="Johnson J."/>
            <person name="Nolan M."/>
            <person name="Tritt A."/>
            <person name="Barry K.W."/>
            <person name="Grigoriev I.V."/>
            <person name="Nagy L.G."/>
            <person name="Hibbett D."/>
            <person name="Henrissat B."/>
            <person name="Matheny P.B."/>
            <person name="Labbe J."/>
            <person name="Martin F.M."/>
        </authorList>
    </citation>
    <scope>NUCLEOTIDE SEQUENCE</scope>
    <source>
        <strain evidence="1">FP105234-sp</strain>
    </source>
</reference>
<dbReference type="Proteomes" id="UP000814033">
    <property type="component" value="Unassembled WGS sequence"/>
</dbReference>
<feature type="non-terminal residue" evidence="1">
    <location>
        <position position="199"/>
    </location>
</feature>
<organism evidence="1 2">
    <name type="scientific">Auriscalpium vulgare</name>
    <dbReference type="NCBI Taxonomy" id="40419"/>
    <lineage>
        <taxon>Eukaryota</taxon>
        <taxon>Fungi</taxon>
        <taxon>Dikarya</taxon>
        <taxon>Basidiomycota</taxon>
        <taxon>Agaricomycotina</taxon>
        <taxon>Agaricomycetes</taxon>
        <taxon>Russulales</taxon>
        <taxon>Auriscalpiaceae</taxon>
        <taxon>Auriscalpium</taxon>
    </lineage>
</organism>
<name>A0ACB8RPT1_9AGAM</name>
<reference evidence="1" key="1">
    <citation type="submission" date="2021-02" db="EMBL/GenBank/DDBJ databases">
        <authorList>
            <consortium name="DOE Joint Genome Institute"/>
            <person name="Ahrendt S."/>
            <person name="Looney B.P."/>
            <person name="Miyauchi S."/>
            <person name="Morin E."/>
            <person name="Drula E."/>
            <person name="Courty P.E."/>
            <person name="Chicoki N."/>
            <person name="Fauchery L."/>
            <person name="Kohler A."/>
            <person name="Kuo A."/>
            <person name="Labutti K."/>
            <person name="Pangilinan J."/>
            <person name="Lipzen A."/>
            <person name="Riley R."/>
            <person name="Andreopoulos W."/>
            <person name="He G."/>
            <person name="Johnson J."/>
            <person name="Barry K.W."/>
            <person name="Grigoriev I.V."/>
            <person name="Nagy L."/>
            <person name="Hibbett D."/>
            <person name="Henrissat B."/>
            <person name="Matheny P.B."/>
            <person name="Labbe J."/>
            <person name="Martin F."/>
        </authorList>
    </citation>
    <scope>NUCLEOTIDE SEQUENCE</scope>
    <source>
        <strain evidence="1">FP105234-sp</strain>
    </source>
</reference>
<dbReference type="EMBL" id="MU275929">
    <property type="protein sequence ID" value="KAI0046269.1"/>
    <property type="molecule type" value="Genomic_DNA"/>
</dbReference>
<gene>
    <name evidence="1" type="ORF">FA95DRAFT_1606993</name>
</gene>
<accession>A0ACB8RPT1</accession>
<comment type="caution">
    <text evidence="1">The sequence shown here is derived from an EMBL/GenBank/DDBJ whole genome shotgun (WGS) entry which is preliminary data.</text>
</comment>
<evidence type="ECO:0000313" key="1">
    <source>
        <dbReference type="EMBL" id="KAI0046269.1"/>
    </source>
</evidence>
<evidence type="ECO:0000313" key="2">
    <source>
        <dbReference type="Proteomes" id="UP000814033"/>
    </source>
</evidence>